<evidence type="ECO:0000256" key="2">
    <source>
        <dbReference type="ARBA" id="ARBA00023163"/>
    </source>
</evidence>
<dbReference type="RefSeq" id="WP_191819566.1">
    <property type="nucleotide sequence ID" value="NZ_JACYFT010000002.1"/>
</dbReference>
<dbReference type="InterPro" id="IPR053721">
    <property type="entry name" value="Fimbrial_Adhesin_Reg"/>
</dbReference>
<evidence type="ECO:0000313" key="4">
    <source>
        <dbReference type="Proteomes" id="UP000647424"/>
    </source>
</evidence>
<sequence length="82" mass="9287">MTREEFKLIARLLKSKEPVITAVGLVLFDDMANVDAARAVGCTPQAVHRSTKRFLALHKEICITFKNLLHEPLAVDIMTPRW</sequence>
<dbReference type="EMBL" id="JACYFT010000002">
    <property type="protein sequence ID" value="MBD8051108.1"/>
    <property type="molecule type" value="Genomic_DNA"/>
</dbReference>
<proteinExistence type="predicted"/>
<keyword evidence="1" id="KW-0805">Transcription regulation</keyword>
<comment type="caution">
    <text evidence="3">The sequence shown here is derived from an EMBL/GenBank/DDBJ whole genome shotgun (WGS) entry which is preliminary data.</text>
</comment>
<evidence type="ECO:0008006" key="5">
    <source>
        <dbReference type="Google" id="ProtNLM"/>
    </source>
</evidence>
<evidence type="ECO:0000256" key="1">
    <source>
        <dbReference type="ARBA" id="ARBA00023015"/>
    </source>
</evidence>
<dbReference type="AlphaFoldDB" id="A0A927FIA2"/>
<accession>A0A927FIA2</accession>
<name>A0A927FIA2_9BURK</name>
<keyword evidence="2" id="KW-0804">Transcription</keyword>
<evidence type="ECO:0000313" key="3">
    <source>
        <dbReference type="EMBL" id="MBD8051108.1"/>
    </source>
</evidence>
<dbReference type="Proteomes" id="UP000647424">
    <property type="component" value="Unassembled WGS sequence"/>
</dbReference>
<dbReference type="Gene3D" id="1.10.10.2690">
    <property type="match status" value="1"/>
</dbReference>
<gene>
    <name evidence="3" type="ORF">IC609_11160</name>
</gene>
<protein>
    <recommendedName>
        <fullName evidence="5">TrfB transcriptional repressor protein domain-containing protein</fullName>
    </recommendedName>
</protein>
<keyword evidence="4" id="KW-1185">Reference proteome</keyword>
<organism evidence="3 4">
    <name type="scientific">Limnohabitans radicicola</name>
    <dbReference type="NCBI Taxonomy" id="2771427"/>
    <lineage>
        <taxon>Bacteria</taxon>
        <taxon>Pseudomonadati</taxon>
        <taxon>Pseudomonadota</taxon>
        <taxon>Betaproteobacteria</taxon>
        <taxon>Burkholderiales</taxon>
        <taxon>Comamonadaceae</taxon>
        <taxon>Limnohabitans</taxon>
    </lineage>
</organism>
<reference evidence="3" key="1">
    <citation type="submission" date="2020-09" db="EMBL/GenBank/DDBJ databases">
        <title>Genome seq and assembly of Limnohabitants sp.</title>
        <authorList>
            <person name="Chhetri G."/>
        </authorList>
    </citation>
    <scope>NUCLEOTIDE SEQUENCE</scope>
    <source>
        <strain evidence="3">JUR4</strain>
    </source>
</reference>